<name>A0A8J4V685_9ROSI</name>
<dbReference type="PANTHER" id="PTHR35990">
    <property type="entry name" value="GAG1AT PROTEIN"/>
    <property type="match status" value="1"/>
</dbReference>
<dbReference type="AlphaFoldDB" id="A0A8J4V685"/>
<reference evidence="1" key="1">
    <citation type="submission" date="2020-03" db="EMBL/GenBank/DDBJ databases">
        <title>Castanea mollissima Vanexum genome sequencing.</title>
        <authorList>
            <person name="Staton M."/>
        </authorList>
    </citation>
    <scope>NUCLEOTIDE SEQUENCE</scope>
    <source>
        <tissue evidence="1">Leaf</tissue>
    </source>
</reference>
<sequence length="143" mass="16362">MSSAAKNNGTNVGAGGGFMSKMDHFLYSKDKKHVTASIAVLTVIFGIPWSKCQAWNISGTHFSLLIVVQKYWKLVTVVLNISPIKITWKRLIKHRVKDFLQPLQDVDHDVTREMGGPDLEDQRMWLHKLWVENEEKVIENCDL</sequence>
<keyword evidence="2" id="KW-1185">Reference proteome</keyword>
<protein>
    <submittedName>
        <fullName evidence="1">Uncharacterized protein</fullName>
    </submittedName>
</protein>
<evidence type="ECO:0000313" key="1">
    <source>
        <dbReference type="EMBL" id="KAF3946017.1"/>
    </source>
</evidence>
<organism evidence="1 2">
    <name type="scientific">Castanea mollissima</name>
    <name type="common">Chinese chestnut</name>
    <dbReference type="NCBI Taxonomy" id="60419"/>
    <lineage>
        <taxon>Eukaryota</taxon>
        <taxon>Viridiplantae</taxon>
        <taxon>Streptophyta</taxon>
        <taxon>Embryophyta</taxon>
        <taxon>Tracheophyta</taxon>
        <taxon>Spermatophyta</taxon>
        <taxon>Magnoliopsida</taxon>
        <taxon>eudicotyledons</taxon>
        <taxon>Gunneridae</taxon>
        <taxon>Pentapetalae</taxon>
        <taxon>rosids</taxon>
        <taxon>fabids</taxon>
        <taxon>Fagales</taxon>
        <taxon>Fagaceae</taxon>
        <taxon>Castanea</taxon>
    </lineage>
</organism>
<dbReference type="OrthoDB" id="1881135at2759"/>
<comment type="caution">
    <text evidence="1">The sequence shown here is derived from an EMBL/GenBank/DDBJ whole genome shotgun (WGS) entry which is preliminary data.</text>
</comment>
<dbReference type="EMBL" id="JRKL02010373">
    <property type="protein sequence ID" value="KAF3946017.1"/>
    <property type="molecule type" value="Genomic_DNA"/>
</dbReference>
<dbReference type="PANTHER" id="PTHR35990:SF1">
    <property type="entry name" value="GAG1AT PROTEIN"/>
    <property type="match status" value="1"/>
</dbReference>
<proteinExistence type="predicted"/>
<accession>A0A8J4V685</accession>
<dbReference type="Proteomes" id="UP000737018">
    <property type="component" value="Unassembled WGS sequence"/>
</dbReference>
<gene>
    <name evidence="1" type="ORF">CMV_027669</name>
</gene>
<evidence type="ECO:0000313" key="2">
    <source>
        <dbReference type="Proteomes" id="UP000737018"/>
    </source>
</evidence>